<feature type="region of interest" description="Disordered" evidence="1">
    <location>
        <begin position="1"/>
        <end position="22"/>
    </location>
</feature>
<dbReference type="EMBL" id="ML179204">
    <property type="protein sequence ID" value="THU95270.1"/>
    <property type="molecule type" value="Genomic_DNA"/>
</dbReference>
<dbReference type="Proteomes" id="UP000297245">
    <property type="component" value="Unassembled WGS sequence"/>
</dbReference>
<dbReference type="AlphaFoldDB" id="A0A4S8M073"/>
<evidence type="ECO:0000256" key="1">
    <source>
        <dbReference type="SAM" id="MobiDB-lite"/>
    </source>
</evidence>
<proteinExistence type="predicted"/>
<name>A0A4S8M073_DENBC</name>
<gene>
    <name evidence="2" type="ORF">K435DRAFT_859729</name>
</gene>
<reference evidence="2 3" key="1">
    <citation type="journal article" date="2019" name="Nat. Ecol. Evol.">
        <title>Megaphylogeny resolves global patterns of mushroom evolution.</title>
        <authorList>
            <person name="Varga T."/>
            <person name="Krizsan K."/>
            <person name="Foldi C."/>
            <person name="Dima B."/>
            <person name="Sanchez-Garcia M."/>
            <person name="Sanchez-Ramirez S."/>
            <person name="Szollosi G.J."/>
            <person name="Szarkandi J.G."/>
            <person name="Papp V."/>
            <person name="Albert L."/>
            <person name="Andreopoulos W."/>
            <person name="Angelini C."/>
            <person name="Antonin V."/>
            <person name="Barry K.W."/>
            <person name="Bougher N.L."/>
            <person name="Buchanan P."/>
            <person name="Buyck B."/>
            <person name="Bense V."/>
            <person name="Catcheside P."/>
            <person name="Chovatia M."/>
            <person name="Cooper J."/>
            <person name="Damon W."/>
            <person name="Desjardin D."/>
            <person name="Finy P."/>
            <person name="Geml J."/>
            <person name="Haridas S."/>
            <person name="Hughes K."/>
            <person name="Justo A."/>
            <person name="Karasinski D."/>
            <person name="Kautmanova I."/>
            <person name="Kiss B."/>
            <person name="Kocsube S."/>
            <person name="Kotiranta H."/>
            <person name="LaButti K.M."/>
            <person name="Lechner B.E."/>
            <person name="Liimatainen K."/>
            <person name="Lipzen A."/>
            <person name="Lukacs Z."/>
            <person name="Mihaltcheva S."/>
            <person name="Morgado L.N."/>
            <person name="Niskanen T."/>
            <person name="Noordeloos M.E."/>
            <person name="Ohm R.A."/>
            <person name="Ortiz-Santana B."/>
            <person name="Ovrebo C."/>
            <person name="Racz N."/>
            <person name="Riley R."/>
            <person name="Savchenko A."/>
            <person name="Shiryaev A."/>
            <person name="Soop K."/>
            <person name="Spirin V."/>
            <person name="Szebenyi C."/>
            <person name="Tomsovsky M."/>
            <person name="Tulloss R.E."/>
            <person name="Uehling J."/>
            <person name="Grigoriev I.V."/>
            <person name="Vagvolgyi C."/>
            <person name="Papp T."/>
            <person name="Martin F.M."/>
            <person name="Miettinen O."/>
            <person name="Hibbett D.S."/>
            <person name="Nagy L.G."/>
        </authorList>
    </citation>
    <scope>NUCLEOTIDE SEQUENCE [LARGE SCALE GENOMIC DNA]</scope>
    <source>
        <strain evidence="2 3">CBS 962.96</strain>
    </source>
</reference>
<feature type="region of interest" description="Disordered" evidence="1">
    <location>
        <begin position="37"/>
        <end position="59"/>
    </location>
</feature>
<evidence type="ECO:0000313" key="2">
    <source>
        <dbReference type="EMBL" id="THU95270.1"/>
    </source>
</evidence>
<evidence type="ECO:0000313" key="3">
    <source>
        <dbReference type="Proteomes" id="UP000297245"/>
    </source>
</evidence>
<protein>
    <submittedName>
        <fullName evidence="2">Uncharacterized protein</fullName>
    </submittedName>
</protein>
<sequence length="59" mass="6621">MDSPGHCGHGSALTSAAPHGFFGNKARRLMELKWMRGEHGAEVPQRQQHLRKKESSPKR</sequence>
<keyword evidence="3" id="KW-1185">Reference proteome</keyword>
<accession>A0A4S8M073</accession>
<organism evidence="2 3">
    <name type="scientific">Dendrothele bispora (strain CBS 962.96)</name>
    <dbReference type="NCBI Taxonomy" id="1314807"/>
    <lineage>
        <taxon>Eukaryota</taxon>
        <taxon>Fungi</taxon>
        <taxon>Dikarya</taxon>
        <taxon>Basidiomycota</taxon>
        <taxon>Agaricomycotina</taxon>
        <taxon>Agaricomycetes</taxon>
        <taxon>Agaricomycetidae</taxon>
        <taxon>Agaricales</taxon>
        <taxon>Agaricales incertae sedis</taxon>
        <taxon>Dendrothele</taxon>
    </lineage>
</organism>